<evidence type="ECO:0000256" key="1">
    <source>
        <dbReference type="ARBA" id="ARBA00009636"/>
    </source>
</evidence>
<evidence type="ECO:0000313" key="5">
    <source>
        <dbReference type="EMBL" id="KAI5420944.1"/>
    </source>
</evidence>
<keyword evidence="4" id="KW-0342">GTP-binding</keyword>
<protein>
    <submittedName>
        <fullName evidence="5">Uncharacterized protein</fullName>
    </submittedName>
</protein>
<dbReference type="Gramene" id="Psat04G0469600-T1">
    <property type="protein sequence ID" value="KAI5420944.1"/>
    <property type="gene ID" value="KIW84_044696"/>
</dbReference>
<accession>A0A9D4XH56</accession>
<dbReference type="Gene3D" id="3.40.50.1440">
    <property type="entry name" value="Tubulin/FtsZ, GTPase domain"/>
    <property type="match status" value="1"/>
</dbReference>
<keyword evidence="6" id="KW-1185">Reference proteome</keyword>
<evidence type="ECO:0000256" key="2">
    <source>
        <dbReference type="ARBA" id="ARBA00022701"/>
    </source>
</evidence>
<dbReference type="PANTHER" id="PTHR11588">
    <property type="entry name" value="TUBULIN"/>
    <property type="match status" value="1"/>
</dbReference>
<evidence type="ECO:0000313" key="6">
    <source>
        <dbReference type="Proteomes" id="UP001058974"/>
    </source>
</evidence>
<comment type="caution">
    <text evidence="5">The sequence shown here is derived from an EMBL/GenBank/DDBJ whole genome shotgun (WGS) entry which is preliminary data.</text>
</comment>
<dbReference type="PRINTS" id="PR01161">
    <property type="entry name" value="TUBULIN"/>
</dbReference>
<dbReference type="GO" id="GO:0007017">
    <property type="term" value="P:microtubule-based process"/>
    <property type="evidence" value="ECO:0007669"/>
    <property type="project" value="InterPro"/>
</dbReference>
<keyword evidence="2" id="KW-0493">Microtubule</keyword>
<dbReference type="Proteomes" id="UP001058974">
    <property type="component" value="Chromosome 4"/>
</dbReference>
<gene>
    <name evidence="5" type="ORF">KIW84_044696</name>
</gene>
<organism evidence="5 6">
    <name type="scientific">Pisum sativum</name>
    <name type="common">Garden pea</name>
    <name type="synonym">Lathyrus oleraceus</name>
    <dbReference type="NCBI Taxonomy" id="3888"/>
    <lineage>
        <taxon>Eukaryota</taxon>
        <taxon>Viridiplantae</taxon>
        <taxon>Streptophyta</taxon>
        <taxon>Embryophyta</taxon>
        <taxon>Tracheophyta</taxon>
        <taxon>Spermatophyta</taxon>
        <taxon>Magnoliopsida</taxon>
        <taxon>eudicotyledons</taxon>
        <taxon>Gunneridae</taxon>
        <taxon>Pentapetalae</taxon>
        <taxon>rosids</taxon>
        <taxon>fabids</taxon>
        <taxon>Fabales</taxon>
        <taxon>Fabaceae</taxon>
        <taxon>Papilionoideae</taxon>
        <taxon>50 kb inversion clade</taxon>
        <taxon>NPAAA clade</taxon>
        <taxon>Hologalegina</taxon>
        <taxon>IRL clade</taxon>
        <taxon>Fabeae</taxon>
        <taxon>Lathyrus</taxon>
    </lineage>
</organism>
<comment type="similarity">
    <text evidence="1">Belongs to the tubulin family.</text>
</comment>
<dbReference type="SUPFAM" id="SSF52490">
    <property type="entry name" value="Tubulin nucleotide-binding domain-like"/>
    <property type="match status" value="1"/>
</dbReference>
<sequence>MNSRLLWKDVDDKPGCFGSCRLKLAQIAYSLLEKRSFLSAAVISVPVVSISLPDGAEGFLRFPLGLRSGEEFAKHVSLGSIGVRKGQGVNSRSLTEQLEETFSEVGPVKICFMVTQKGYGFSWVVLEVLIVLFKVSDTVVEPYNATISVHHLVENADECMVLDSEALYDICFRTLKFTTPNCEYYSLFMRSKYLLRCLLLDRRCECDADIVDG</sequence>
<dbReference type="GO" id="GO:0005874">
    <property type="term" value="C:microtubule"/>
    <property type="evidence" value="ECO:0007669"/>
    <property type="project" value="UniProtKB-KW"/>
</dbReference>
<dbReference type="InterPro" id="IPR000217">
    <property type="entry name" value="Tubulin"/>
</dbReference>
<reference evidence="5 6" key="1">
    <citation type="journal article" date="2022" name="Nat. Genet.">
        <title>Improved pea reference genome and pan-genome highlight genomic features and evolutionary characteristics.</title>
        <authorList>
            <person name="Yang T."/>
            <person name="Liu R."/>
            <person name="Luo Y."/>
            <person name="Hu S."/>
            <person name="Wang D."/>
            <person name="Wang C."/>
            <person name="Pandey M.K."/>
            <person name="Ge S."/>
            <person name="Xu Q."/>
            <person name="Li N."/>
            <person name="Li G."/>
            <person name="Huang Y."/>
            <person name="Saxena R.K."/>
            <person name="Ji Y."/>
            <person name="Li M."/>
            <person name="Yan X."/>
            <person name="He Y."/>
            <person name="Liu Y."/>
            <person name="Wang X."/>
            <person name="Xiang C."/>
            <person name="Varshney R.K."/>
            <person name="Ding H."/>
            <person name="Gao S."/>
            <person name="Zong X."/>
        </authorList>
    </citation>
    <scope>NUCLEOTIDE SEQUENCE [LARGE SCALE GENOMIC DNA]</scope>
    <source>
        <strain evidence="5 6">cv. Zhongwan 6</strain>
    </source>
</reference>
<dbReference type="InterPro" id="IPR036525">
    <property type="entry name" value="Tubulin/FtsZ_GTPase_sf"/>
</dbReference>
<evidence type="ECO:0000256" key="4">
    <source>
        <dbReference type="ARBA" id="ARBA00023134"/>
    </source>
</evidence>
<evidence type="ECO:0000256" key="3">
    <source>
        <dbReference type="ARBA" id="ARBA00022741"/>
    </source>
</evidence>
<dbReference type="EMBL" id="JAMSHJ010000004">
    <property type="protein sequence ID" value="KAI5420944.1"/>
    <property type="molecule type" value="Genomic_DNA"/>
</dbReference>
<keyword evidence="3" id="KW-0547">Nucleotide-binding</keyword>
<dbReference type="AlphaFoldDB" id="A0A9D4XH56"/>
<dbReference type="GO" id="GO:0005525">
    <property type="term" value="F:GTP binding"/>
    <property type="evidence" value="ECO:0007669"/>
    <property type="project" value="UniProtKB-KW"/>
</dbReference>
<name>A0A9D4XH56_PEA</name>
<proteinExistence type="inferred from homology"/>